<feature type="domain" description="Polysaccharide lyase family 8 C-terminal" evidence="6">
    <location>
        <begin position="755"/>
        <end position="817"/>
    </location>
</feature>
<dbReference type="Pfam" id="PF02278">
    <property type="entry name" value="Lyase_8"/>
    <property type="match status" value="1"/>
</dbReference>
<dbReference type="InterPro" id="IPR014718">
    <property type="entry name" value="GH-type_carb-bd"/>
</dbReference>
<feature type="active site" evidence="4">
    <location>
        <position position="362"/>
    </location>
</feature>
<dbReference type="InterPro" id="IPR038970">
    <property type="entry name" value="Lyase_8"/>
</dbReference>
<evidence type="ECO:0000259" key="8">
    <source>
        <dbReference type="Pfam" id="PF22888"/>
    </source>
</evidence>
<gene>
    <name evidence="9" type="ORF">FOJ82_09370</name>
</gene>
<dbReference type="Proteomes" id="UP000317638">
    <property type="component" value="Unassembled WGS sequence"/>
</dbReference>
<dbReference type="Gene3D" id="1.50.10.100">
    <property type="entry name" value="Chondroitin AC/alginate lyase"/>
    <property type="match status" value="1"/>
</dbReference>
<feature type="active site" evidence="4">
    <location>
        <position position="308"/>
    </location>
</feature>
<keyword evidence="2" id="KW-0732">Signal</keyword>
<keyword evidence="3" id="KW-0456">Lyase</keyword>
<dbReference type="GO" id="GO:0030246">
    <property type="term" value="F:carbohydrate binding"/>
    <property type="evidence" value="ECO:0007669"/>
    <property type="project" value="InterPro"/>
</dbReference>
<feature type="domain" description="Polysaccharide lyase family 8 central" evidence="5">
    <location>
        <begin position="445"/>
        <end position="742"/>
    </location>
</feature>
<comment type="similarity">
    <text evidence="1">Belongs to the polysaccharide lyase 8 family.</text>
</comment>
<comment type="caution">
    <text evidence="9">The sequence shown here is derived from an EMBL/GenBank/DDBJ whole genome shotgun (WGS) entry which is preliminary data.</text>
</comment>
<dbReference type="Pfam" id="PF08124">
    <property type="entry name" value="Lyase_8_N"/>
    <property type="match status" value="1"/>
</dbReference>
<feature type="active site" evidence="4">
    <location>
        <position position="299"/>
    </location>
</feature>
<dbReference type="PANTHER" id="PTHR38481:SF1">
    <property type="entry name" value="HYALURONATE LYASE"/>
    <property type="match status" value="1"/>
</dbReference>
<evidence type="ECO:0000256" key="1">
    <source>
        <dbReference type="ARBA" id="ARBA00006699"/>
    </source>
</evidence>
<evidence type="ECO:0000256" key="2">
    <source>
        <dbReference type="ARBA" id="ARBA00022729"/>
    </source>
</evidence>
<protein>
    <submittedName>
        <fullName evidence="9">Silent information regulator protein Sir2</fullName>
    </submittedName>
</protein>
<proteinExistence type="inferred from homology"/>
<dbReference type="GO" id="GO:0005975">
    <property type="term" value="P:carbohydrate metabolic process"/>
    <property type="evidence" value="ECO:0007669"/>
    <property type="project" value="InterPro"/>
</dbReference>
<dbReference type="PROSITE" id="PS51318">
    <property type="entry name" value="TAT"/>
    <property type="match status" value="1"/>
</dbReference>
<name>A0A553K0L8_9ACTN</name>
<feature type="domain" description="Polysaccharide lyase 8 N-terminal alpha-helical" evidence="7">
    <location>
        <begin position="125"/>
        <end position="401"/>
    </location>
</feature>
<dbReference type="InterPro" id="IPR011013">
    <property type="entry name" value="Gal_mutarotase_sf_dom"/>
</dbReference>
<dbReference type="SUPFAM" id="SSF49863">
    <property type="entry name" value="Hyaluronate lyase-like, C-terminal domain"/>
    <property type="match status" value="1"/>
</dbReference>
<evidence type="ECO:0000259" key="5">
    <source>
        <dbReference type="Pfam" id="PF02278"/>
    </source>
</evidence>
<dbReference type="Pfam" id="PF02884">
    <property type="entry name" value="Lyase_8_C"/>
    <property type="match status" value="1"/>
</dbReference>
<dbReference type="InterPro" id="IPR006311">
    <property type="entry name" value="TAT_signal"/>
</dbReference>
<dbReference type="GO" id="GO:0005576">
    <property type="term" value="C:extracellular region"/>
    <property type="evidence" value="ECO:0007669"/>
    <property type="project" value="InterPro"/>
</dbReference>
<dbReference type="OrthoDB" id="6636047at2"/>
<dbReference type="InterPro" id="IPR003159">
    <property type="entry name" value="Lyase_8_central_dom"/>
</dbReference>
<evidence type="ECO:0000313" key="10">
    <source>
        <dbReference type="Proteomes" id="UP000317638"/>
    </source>
</evidence>
<sequence>MGPAGSRRGGPLLNGEEIPMFELSRRKLLQATGGVGIAAALASLPVATVPAHAAGRDTILANFTEIFAGTAEVNAHPSVLSKVDAIQRDSANLFRRLRPPADWDRFDGVIDDIRLGVEHWPTAASASNSLANTYSALTRIVLATVTPGAASYGDTAIQDAVIAALRWLLANHYDLEGNIYEGTGDVYGDWFNWEIGVPTHLTKALVFMRDRIPTVDPSLIGDYVRVIDSHQDFEPRFHTGANRGDMTINHFVLGALIGDDARIAEGIQWHLTVADYIDPVNPVDGITNGFYEDGSFIHHDSVAYTGSYGKNLLVRVIEATKILDGSGYVADGQLAGVVLSWLVDSFAPVMYEGWMLEVVKGRISARLDVDYVDTVIVAEAFSDMSRYARGDEQQKVRSFVKYLGTATEAVIDTNDFASPGSSVLYHGILGDADVVATNPYMPTGHRSFNTMERNIHVRDGWAFSLARSSERISKYETMSGANPRPWLQGEGGYFIHLAGQKQNETYSGEHIHTVDWRKWAGATAPDEERLTIEELYGQRWYDNPELGFTSSSPLQNQYFYYPLGLNEHSGGAAIDGYGTAGMVLSSDVTWRDVQAGLLPDDVVAYQNPDGNKSWFMLDDQVVVLAAGLRDPQGRPLTTTIDSRTSEVGSNPVFEWGTRSGEASSGETARTDLAWVRWSDPSIGAAVGYVLLSDPGLEVGLKSANVTGVVGNPRVTQTVSSIYYSHPGTQETALAYALVPNASVAALKDHTRRNIEVLDNDTVVQALKDHDAGVRMANFFAAGSSAFLESDGAAAVVLRSSSDGTSRLAVSEPTFKRGQLVLKLNRPLLTFNQSDAGVATEQGDTASVLRVDTLNVWGRIFEVEFIDPLGILESAEAVLEAAVASGAVSGSLSVRVMTSIAALGGHLRAGRRHQSRKFVEHFLEHLGRVNRNDHVDPGTRAELEQLMSDLDYSIS</sequence>
<reference evidence="9 10" key="1">
    <citation type="submission" date="2019-07" db="EMBL/GenBank/DDBJ databases">
        <authorList>
            <person name="Zhou L.-Y."/>
        </authorList>
    </citation>
    <scope>NUCLEOTIDE SEQUENCE [LARGE SCALE GENOMIC DNA]</scope>
    <source>
        <strain evidence="9 10">YIM 101269</strain>
    </source>
</reference>
<evidence type="ECO:0000256" key="3">
    <source>
        <dbReference type="ARBA" id="ARBA00023239"/>
    </source>
</evidence>
<evidence type="ECO:0000259" key="6">
    <source>
        <dbReference type="Pfam" id="PF02884"/>
    </source>
</evidence>
<dbReference type="Pfam" id="PF22888">
    <property type="entry name" value="FIMAH"/>
    <property type="match status" value="1"/>
</dbReference>
<dbReference type="Gene3D" id="2.70.98.10">
    <property type="match status" value="1"/>
</dbReference>
<evidence type="ECO:0000313" key="9">
    <source>
        <dbReference type="EMBL" id="TRY18239.1"/>
    </source>
</evidence>
<organism evidence="9 10">
    <name type="scientific">Tessaracoccus rhinocerotis</name>
    <dbReference type="NCBI Taxonomy" id="1689449"/>
    <lineage>
        <taxon>Bacteria</taxon>
        <taxon>Bacillati</taxon>
        <taxon>Actinomycetota</taxon>
        <taxon>Actinomycetes</taxon>
        <taxon>Propionibacteriales</taxon>
        <taxon>Propionibacteriaceae</taxon>
        <taxon>Tessaracoccus</taxon>
    </lineage>
</organism>
<dbReference type="InterPro" id="IPR008929">
    <property type="entry name" value="Chondroitin_lyas"/>
</dbReference>
<dbReference type="InterPro" id="IPR012970">
    <property type="entry name" value="Lyase_8_alpha_N"/>
</dbReference>
<dbReference type="SUPFAM" id="SSF74650">
    <property type="entry name" value="Galactose mutarotase-like"/>
    <property type="match status" value="1"/>
</dbReference>
<keyword evidence="10" id="KW-1185">Reference proteome</keyword>
<dbReference type="AlphaFoldDB" id="A0A553K0L8"/>
<evidence type="ECO:0000256" key="4">
    <source>
        <dbReference type="PIRSR" id="PIRSR638970-1"/>
    </source>
</evidence>
<dbReference type="EMBL" id="VKKG01000003">
    <property type="protein sequence ID" value="TRY18239.1"/>
    <property type="molecule type" value="Genomic_DNA"/>
</dbReference>
<evidence type="ECO:0000259" key="7">
    <source>
        <dbReference type="Pfam" id="PF08124"/>
    </source>
</evidence>
<dbReference type="InterPro" id="IPR054470">
    <property type="entry name" value="FIMAH_dom"/>
</dbReference>
<dbReference type="PANTHER" id="PTHR38481">
    <property type="entry name" value="HYALURONATE LYASE"/>
    <property type="match status" value="1"/>
</dbReference>
<accession>A0A553K0L8</accession>
<dbReference type="SUPFAM" id="SSF48230">
    <property type="entry name" value="Chondroitin AC/alginate lyase"/>
    <property type="match status" value="1"/>
</dbReference>
<dbReference type="InterPro" id="IPR011071">
    <property type="entry name" value="Lyase_8-like_C"/>
</dbReference>
<dbReference type="Gene3D" id="2.60.220.10">
    <property type="entry name" value="Polysaccharide lyase family 8-like, C-terminal"/>
    <property type="match status" value="1"/>
</dbReference>
<dbReference type="InterPro" id="IPR004103">
    <property type="entry name" value="Lyase_8_C"/>
</dbReference>
<feature type="domain" description="FIMAH" evidence="8">
    <location>
        <begin position="872"/>
        <end position="945"/>
    </location>
</feature>
<dbReference type="GO" id="GO:0016837">
    <property type="term" value="F:carbon-oxygen lyase activity, acting on polysaccharides"/>
    <property type="evidence" value="ECO:0007669"/>
    <property type="project" value="UniProtKB-ARBA"/>
</dbReference>